<protein>
    <submittedName>
        <fullName evidence="1">Uncharacterized protein</fullName>
    </submittedName>
</protein>
<name>A0A7S3IHA3_9SPIT</name>
<organism evidence="1">
    <name type="scientific">Strombidium inclinatum</name>
    <dbReference type="NCBI Taxonomy" id="197538"/>
    <lineage>
        <taxon>Eukaryota</taxon>
        <taxon>Sar</taxon>
        <taxon>Alveolata</taxon>
        <taxon>Ciliophora</taxon>
        <taxon>Intramacronucleata</taxon>
        <taxon>Spirotrichea</taxon>
        <taxon>Oligotrichia</taxon>
        <taxon>Strombidiidae</taxon>
        <taxon>Strombidium</taxon>
    </lineage>
</organism>
<gene>
    <name evidence="1" type="ORF">SINC0208_LOCUS3206</name>
</gene>
<proteinExistence type="predicted"/>
<dbReference type="AlphaFoldDB" id="A0A7S3IHA3"/>
<reference evidence="1" key="1">
    <citation type="submission" date="2021-01" db="EMBL/GenBank/DDBJ databases">
        <authorList>
            <person name="Corre E."/>
            <person name="Pelletier E."/>
            <person name="Niang G."/>
            <person name="Scheremetjew M."/>
            <person name="Finn R."/>
            <person name="Kale V."/>
            <person name="Holt S."/>
            <person name="Cochrane G."/>
            <person name="Meng A."/>
            <person name="Brown T."/>
            <person name="Cohen L."/>
        </authorList>
    </citation>
    <scope>NUCLEOTIDE SEQUENCE</scope>
    <source>
        <strain evidence="1">S3</strain>
    </source>
</reference>
<sequence>MVKEVKINFGETQVEHNNIIVGFVIQQILEFGFVIIENSVYFVGGYIFSNMLGPVLDKVFDDYKLDVRLPSPLAGQDTSAKFTFDYRNVRSPFIGDGYMEMYLFGEFLHGSEACELDADYMDFINSEKFSQLVVSESAMTCILNNFAASPIGKVELDSHRMDQLFSQSGLKFDTTLLKDYIPVLYKKVGKDVDLTLVLEFEKIKTIFGQYDSDVIVEYELIFTFVNKASNEVILKDRFPMISVLDIDTDHDIVYYRLLNHKIDNENSAPKSKSEIDNIGLTATQYREFMSQFSYSLGELKNWLNDKVFKGGLMMPYIVNEFLTNIYFKEKSMHVELEVFAGAVNFFEQKYDTWDY</sequence>
<dbReference type="EMBL" id="HBIH01007809">
    <property type="protein sequence ID" value="CAE0322622.1"/>
    <property type="molecule type" value="Transcribed_RNA"/>
</dbReference>
<evidence type="ECO:0000313" key="1">
    <source>
        <dbReference type="EMBL" id="CAE0322622.1"/>
    </source>
</evidence>
<accession>A0A7S3IHA3</accession>